<dbReference type="EMBL" id="JAGPYM010000033">
    <property type="protein sequence ID" value="KAH6876685.1"/>
    <property type="molecule type" value="Genomic_DNA"/>
</dbReference>
<dbReference type="OrthoDB" id="5424348at2759"/>
<proteinExistence type="predicted"/>
<protein>
    <submittedName>
        <fullName evidence="2">Uncharacterized protein</fullName>
    </submittedName>
</protein>
<evidence type="ECO:0000256" key="1">
    <source>
        <dbReference type="SAM" id="MobiDB-lite"/>
    </source>
</evidence>
<feature type="compositionally biased region" description="Polar residues" evidence="1">
    <location>
        <begin position="155"/>
        <end position="164"/>
    </location>
</feature>
<accession>A0A9P8VUN3</accession>
<feature type="region of interest" description="Disordered" evidence="1">
    <location>
        <begin position="148"/>
        <end position="181"/>
    </location>
</feature>
<dbReference type="Proteomes" id="UP000777438">
    <property type="component" value="Unassembled WGS sequence"/>
</dbReference>
<feature type="region of interest" description="Disordered" evidence="1">
    <location>
        <begin position="205"/>
        <end position="226"/>
    </location>
</feature>
<evidence type="ECO:0000313" key="2">
    <source>
        <dbReference type="EMBL" id="KAH6876685.1"/>
    </source>
</evidence>
<name>A0A9P8VUN3_9HYPO</name>
<comment type="caution">
    <text evidence="2">The sequence shown here is derived from an EMBL/GenBank/DDBJ whole genome shotgun (WGS) entry which is preliminary data.</text>
</comment>
<keyword evidence="3" id="KW-1185">Reference proteome</keyword>
<reference evidence="2 3" key="1">
    <citation type="journal article" date="2021" name="Nat. Commun.">
        <title>Genetic determinants of endophytism in the Arabidopsis root mycobiome.</title>
        <authorList>
            <person name="Mesny F."/>
            <person name="Miyauchi S."/>
            <person name="Thiergart T."/>
            <person name="Pickel B."/>
            <person name="Atanasova L."/>
            <person name="Karlsson M."/>
            <person name="Huettel B."/>
            <person name="Barry K.W."/>
            <person name="Haridas S."/>
            <person name="Chen C."/>
            <person name="Bauer D."/>
            <person name="Andreopoulos W."/>
            <person name="Pangilinan J."/>
            <person name="LaButti K."/>
            <person name="Riley R."/>
            <person name="Lipzen A."/>
            <person name="Clum A."/>
            <person name="Drula E."/>
            <person name="Henrissat B."/>
            <person name="Kohler A."/>
            <person name="Grigoriev I.V."/>
            <person name="Martin F.M."/>
            <person name="Hacquard S."/>
        </authorList>
    </citation>
    <scope>NUCLEOTIDE SEQUENCE [LARGE SCALE GENOMIC DNA]</scope>
    <source>
        <strain evidence="2 3">MPI-CAGE-CH-0241</strain>
    </source>
</reference>
<feature type="region of interest" description="Disordered" evidence="1">
    <location>
        <begin position="251"/>
        <end position="278"/>
    </location>
</feature>
<sequence length="278" mass="30834">MPFPITGSLVDLLQLSTISPKKPPRPQRKQRGTFHRWTDEELNLITYLRLHRNWSWVQIQRTFFSSKSAAAVRLAYTHIPTEERMHRATAALSLPVNPTNIVGEGSGIRNRTPISTPSSKQGRSHSIPAASSSVQTGNDIELVALTASSSEDECTTSTNNSITSRYKLRPNRPKSFKENSSPCLVDRSRFPHFCQAYKTHWKQHTAPDTDYYPPSQSPTPELNDRSPSVALSLLSNASSLELFGLEVRPVNPPDPGLSIIPSSPGDEFLSAEEYPASP</sequence>
<dbReference type="AlphaFoldDB" id="A0A9P8VUN3"/>
<gene>
    <name evidence="2" type="ORF">B0T10DRAFT_414134</name>
</gene>
<feature type="region of interest" description="Disordered" evidence="1">
    <location>
        <begin position="102"/>
        <end position="134"/>
    </location>
</feature>
<evidence type="ECO:0000313" key="3">
    <source>
        <dbReference type="Proteomes" id="UP000777438"/>
    </source>
</evidence>
<organism evidence="2 3">
    <name type="scientific">Thelonectria olida</name>
    <dbReference type="NCBI Taxonomy" id="1576542"/>
    <lineage>
        <taxon>Eukaryota</taxon>
        <taxon>Fungi</taxon>
        <taxon>Dikarya</taxon>
        <taxon>Ascomycota</taxon>
        <taxon>Pezizomycotina</taxon>
        <taxon>Sordariomycetes</taxon>
        <taxon>Hypocreomycetidae</taxon>
        <taxon>Hypocreales</taxon>
        <taxon>Nectriaceae</taxon>
        <taxon>Thelonectria</taxon>
    </lineage>
</organism>
<feature type="compositionally biased region" description="Polar residues" evidence="1">
    <location>
        <begin position="112"/>
        <end position="121"/>
    </location>
</feature>